<feature type="transmembrane region" description="Helical" evidence="2">
    <location>
        <begin position="12"/>
        <end position="34"/>
    </location>
</feature>
<sequence>MYSPSPAQNANNIIILIIIIIIIVSRILEVVGYIPAMFGKNSFLSDAGTLRDEKLQRRESLRRRRVEYIAKGNKERAIRSEEELRSVLRHAADDVSFVERNFRCSIDEMSQWWDIVSGHVLKERHDRVEAERLQTQMNGLCLSAFTKREVSEQISVMEKDERRLRELEEFLIAEDRAAKEEVVRESMQRILRNVDQCIIFLGRNALSTSSNKSLLTCLAIDLQIRLMANMPLLEEQRAKITFEKIFSCHPFSMASDSFLVLLHTMYKMWPVESTVTRFDICRKPLFLVDGPKFSGKSLVSQRVAEKMSLLHISDRDLVNKALQAYRTECEGQPVVTEADNIMTLPYLVAHEEQAMDGAEVMYHSEEQATSAVAPGVPLSPWAAIGKAIEEDLLCGKPVEPSVIVKLMKLQMGDPMETYSGVLFDGAVAGVEELQSLELTIPPFVHPFDGALDNWPTAPPAEISDGEPLFEGKNFPKLLVVQRDPRSQQPAKTEGKVRPMKRGVDPSMVPPPVLPEITCPELTWEEMEAIEKWEKREDDANTLFSAMVYINCGTREIFNRFAGLRVDKETGEQYHMIFCPPPPERVPHVVNFDRTRTSTTLLHRVVLEQRRKWDVLRRTVLRKKENSNNLYEVDGEQAVDGIVSNVARVLSSKQHTYETNRKIYEAASAAMKQRERIKLIIEEQMEQREAERKRLIKIYTECGVPIPTELDDTLQLPTAYPIPDETPALFFNALSAFASYYFGMYAWAGSAVDSLVNMALSYRSLAVEIYDRFWNQPDGKQGKMDRFISNYNSLPVYLLGQVSCKNELHLLLDQLRLELFGIVETSGKEAISKIDLITKRDLFLGPWSTAVCNVGIATVQGEVERFLATINMTLVYFSTVINEPCIFDELDTETVVMRATADGVQEQAKGKDKKAQNVRKPLRLDDTAERSWEETFVEAIAKLVGTMTGYVEKLQTVTAAPVRGRDNARLAAAAADEGRLALIVSKCVSFAHEELAKVQERIAHIRQFFTCLIRDTESYCAACKENLLKKARSDQLSAASAVNTAIYVLRNAIEKEEPIPPLHLGRQTFSVIHKDAGGSQEAEAFVTPVPRALGTEDTMVHRTLSTLRLIRIVETLRTVAPDCTVAITEFSHIVRVEDYAGAQMGGVRLKTKREVFDSFDPYGCGFIDWREFVLHLMLWCTAVPNTAEKDNTDNYYIRECSIEELLETKAAMGVAPVGKEAFLSTPFFFFAKDVQGDRLKAYAHALWLTFSDDAGTLNPMPLLAMMCADRQPVRGAQKAFAMFSSSQDGLLTQAEMNDAFHMLATNPRSMCLPDAFSGENIDALYHGEKALSFTSVCDMVMGRSMLNSSKAFLRKSFVVDESHVNY</sequence>
<dbReference type="SUPFAM" id="SSF47473">
    <property type="entry name" value="EF-hand"/>
    <property type="match status" value="1"/>
</dbReference>
<feature type="region of interest" description="Disordered" evidence="1">
    <location>
        <begin position="482"/>
        <end position="511"/>
    </location>
</feature>
<dbReference type="EMBL" id="HE575323">
    <property type="protein sequence ID" value="CCC93914.1"/>
    <property type="molecule type" value="Genomic_DNA"/>
</dbReference>
<dbReference type="InterPro" id="IPR002048">
    <property type="entry name" value="EF_hand_dom"/>
</dbReference>
<dbReference type="PANTHER" id="PTHR14919:SF0">
    <property type="entry name" value="SPERM FLAGELLAR PROTEIN 2"/>
    <property type="match status" value="1"/>
</dbReference>
<proteinExistence type="predicted"/>
<evidence type="ECO:0000259" key="3">
    <source>
        <dbReference type="PROSITE" id="PS50222"/>
    </source>
</evidence>
<dbReference type="PANTHER" id="PTHR14919">
    <property type="entry name" value="KPL2-RELATED"/>
    <property type="match status" value="1"/>
</dbReference>
<gene>
    <name evidence="4" type="ORF">TCIL3000_10_6870</name>
</gene>
<keyword evidence="2" id="KW-1133">Transmembrane helix</keyword>
<evidence type="ECO:0000256" key="2">
    <source>
        <dbReference type="SAM" id="Phobius"/>
    </source>
</evidence>
<dbReference type="GO" id="GO:0005509">
    <property type="term" value="F:calcium ion binding"/>
    <property type="evidence" value="ECO:0007669"/>
    <property type="project" value="InterPro"/>
</dbReference>
<evidence type="ECO:0000313" key="4">
    <source>
        <dbReference type="EMBL" id="CCC93914.1"/>
    </source>
</evidence>
<dbReference type="PROSITE" id="PS50222">
    <property type="entry name" value="EF_HAND_2"/>
    <property type="match status" value="2"/>
</dbReference>
<accession>G0UWZ7</accession>
<name>G0UWZ7_TRYCI</name>
<keyword evidence="2" id="KW-0812">Transmembrane</keyword>
<protein>
    <submittedName>
        <fullName evidence="4">Uncharacterized protein TCIL3000_10_6870</fullName>
    </submittedName>
</protein>
<reference evidence="4" key="1">
    <citation type="journal article" date="2012" name="Proc. Natl. Acad. Sci. U.S.A.">
        <title>Antigenic diversity is generated by distinct evolutionary mechanisms in African trypanosome species.</title>
        <authorList>
            <person name="Jackson A.P."/>
            <person name="Berry A."/>
            <person name="Aslett M."/>
            <person name="Allison H.C."/>
            <person name="Burton P."/>
            <person name="Vavrova-Anderson J."/>
            <person name="Brown R."/>
            <person name="Browne H."/>
            <person name="Corton N."/>
            <person name="Hauser H."/>
            <person name="Gamble J."/>
            <person name="Gilderthorp R."/>
            <person name="Marcello L."/>
            <person name="McQuillan J."/>
            <person name="Otto T.D."/>
            <person name="Quail M.A."/>
            <person name="Sanders M.J."/>
            <person name="van Tonder A."/>
            <person name="Ginger M.L."/>
            <person name="Field M.C."/>
            <person name="Barry J.D."/>
            <person name="Hertz-Fowler C."/>
            <person name="Berriman M."/>
        </authorList>
    </citation>
    <scope>NUCLEOTIDE SEQUENCE</scope>
    <source>
        <strain evidence="4">IL3000</strain>
    </source>
</reference>
<evidence type="ECO:0000256" key="1">
    <source>
        <dbReference type="SAM" id="MobiDB-lite"/>
    </source>
</evidence>
<dbReference type="VEuPathDB" id="TriTrypDB:TcIL3000_10_6870"/>
<dbReference type="Gene3D" id="3.40.50.300">
    <property type="entry name" value="P-loop containing nucleotide triphosphate hydrolases"/>
    <property type="match status" value="1"/>
</dbReference>
<keyword evidence="2" id="KW-0472">Membrane</keyword>
<dbReference type="InterPro" id="IPR027417">
    <property type="entry name" value="P-loop_NTPase"/>
</dbReference>
<dbReference type="InterPro" id="IPR052634">
    <property type="entry name" value="Sperm_flagellar-bone_growth"/>
</dbReference>
<dbReference type="InterPro" id="IPR011992">
    <property type="entry name" value="EF-hand-dom_pair"/>
</dbReference>
<feature type="domain" description="EF-hand" evidence="3">
    <location>
        <begin position="1146"/>
        <end position="1181"/>
    </location>
</feature>
<organism evidence="4">
    <name type="scientific">Trypanosoma congolense (strain IL3000)</name>
    <dbReference type="NCBI Taxonomy" id="1068625"/>
    <lineage>
        <taxon>Eukaryota</taxon>
        <taxon>Discoba</taxon>
        <taxon>Euglenozoa</taxon>
        <taxon>Kinetoplastea</taxon>
        <taxon>Metakinetoplastina</taxon>
        <taxon>Trypanosomatida</taxon>
        <taxon>Trypanosomatidae</taxon>
        <taxon>Trypanosoma</taxon>
        <taxon>Nannomonas</taxon>
    </lineage>
</organism>
<feature type="domain" description="EF-hand" evidence="3">
    <location>
        <begin position="1270"/>
        <end position="1305"/>
    </location>
</feature>